<dbReference type="PANTHER" id="PTHR22055">
    <property type="entry name" value="28 KDA HEAT- AND ACID-STABLE PHOSPHOPROTEIN PDGF-ASSOCIATED PROTEIN"/>
    <property type="match status" value="1"/>
</dbReference>
<dbReference type="InterPro" id="IPR019380">
    <property type="entry name" value="Casein_kinase_sb_PP28"/>
</dbReference>
<feature type="compositionally biased region" description="Basic and acidic residues" evidence="1">
    <location>
        <begin position="84"/>
        <end position="106"/>
    </location>
</feature>
<accession>A0AAW0INK7</accession>
<evidence type="ECO:0000313" key="4">
    <source>
        <dbReference type="Proteomes" id="UP001488838"/>
    </source>
</evidence>
<dbReference type="EMBL" id="JBBHLL010000108">
    <property type="protein sequence ID" value="KAK7815889.1"/>
    <property type="molecule type" value="Genomic_DNA"/>
</dbReference>
<protein>
    <recommendedName>
        <fullName evidence="2">Casein kinase substrate phosphoprotein PP28 domain-containing protein</fullName>
    </recommendedName>
</protein>
<feature type="domain" description="Casein kinase substrate phosphoprotein PP28" evidence="2">
    <location>
        <begin position="67"/>
        <end position="125"/>
    </location>
</feature>
<keyword evidence="4" id="KW-1185">Reference proteome</keyword>
<evidence type="ECO:0000259" key="2">
    <source>
        <dbReference type="Pfam" id="PF10252"/>
    </source>
</evidence>
<evidence type="ECO:0000313" key="3">
    <source>
        <dbReference type="EMBL" id="KAK7815889.1"/>
    </source>
</evidence>
<evidence type="ECO:0000256" key="1">
    <source>
        <dbReference type="SAM" id="MobiDB-lite"/>
    </source>
</evidence>
<dbReference type="Pfam" id="PF10252">
    <property type="entry name" value="PP28"/>
    <property type="match status" value="1"/>
</dbReference>
<dbReference type="Proteomes" id="UP001488838">
    <property type="component" value="Unassembled WGS sequence"/>
</dbReference>
<gene>
    <name evidence="3" type="ORF">U0070_010344</name>
</gene>
<feature type="region of interest" description="Disordered" evidence="1">
    <location>
        <begin position="20"/>
        <end position="69"/>
    </location>
</feature>
<feature type="compositionally biased region" description="Polar residues" evidence="1">
    <location>
        <begin position="22"/>
        <end position="33"/>
    </location>
</feature>
<name>A0AAW0INK7_MYOGA</name>
<proteinExistence type="predicted"/>
<dbReference type="AlphaFoldDB" id="A0AAW0INK7"/>
<organism evidence="3 4">
    <name type="scientific">Myodes glareolus</name>
    <name type="common">Bank vole</name>
    <name type="synonym">Clethrionomys glareolus</name>
    <dbReference type="NCBI Taxonomy" id="447135"/>
    <lineage>
        <taxon>Eukaryota</taxon>
        <taxon>Metazoa</taxon>
        <taxon>Chordata</taxon>
        <taxon>Craniata</taxon>
        <taxon>Vertebrata</taxon>
        <taxon>Euteleostomi</taxon>
        <taxon>Mammalia</taxon>
        <taxon>Eutheria</taxon>
        <taxon>Euarchontoglires</taxon>
        <taxon>Glires</taxon>
        <taxon>Rodentia</taxon>
        <taxon>Myomorpha</taxon>
        <taxon>Muroidea</taxon>
        <taxon>Cricetidae</taxon>
        <taxon>Arvicolinae</taxon>
        <taxon>Myodes</taxon>
    </lineage>
</organism>
<reference evidence="3 4" key="1">
    <citation type="journal article" date="2023" name="bioRxiv">
        <title>Conserved and derived expression patterns and positive selection on dental genes reveal complex evolutionary context of ever-growing rodent molars.</title>
        <authorList>
            <person name="Calamari Z.T."/>
            <person name="Song A."/>
            <person name="Cohen E."/>
            <person name="Akter M."/>
            <person name="Roy R.D."/>
            <person name="Hallikas O."/>
            <person name="Christensen M.M."/>
            <person name="Li P."/>
            <person name="Marangoni P."/>
            <person name="Jernvall J."/>
            <person name="Klein O.D."/>
        </authorList>
    </citation>
    <scope>NUCLEOTIDE SEQUENCE [LARGE SCALE GENOMIC DNA]</scope>
    <source>
        <strain evidence="3">V071</strain>
    </source>
</reference>
<comment type="caution">
    <text evidence="3">The sequence shown here is derived from an EMBL/GenBank/DDBJ whole genome shotgun (WGS) entry which is preliminary data.</text>
</comment>
<feature type="region of interest" description="Disordered" evidence="1">
    <location>
        <begin position="83"/>
        <end position="106"/>
    </location>
</feature>
<sequence>MPRSLRTEKLVLLLTKYIENRPCTSPVPNNRVDSSGEKFLDSDESEDEDHDYPQNQKGGEGPTDIENPNCVAQTTKKVTQLYLEEPKELSNREHEEIKKQKSKEHSMKIPLTHKTEQVNTDLDQLDPLLYGACSSSSNRNHSGACEAAWTLIIIKYSLAVEVVLKLQSTPQEEKAYEYTVESCN</sequence>
<dbReference type="InterPro" id="IPR039876">
    <property type="entry name" value="HAP28"/>
</dbReference>